<dbReference type="AlphaFoldDB" id="B3S8V2"/>
<evidence type="ECO:0000313" key="6">
    <source>
        <dbReference type="EMBL" id="EDV20837.1"/>
    </source>
</evidence>
<dbReference type="GeneID" id="6757920"/>
<dbReference type="EMBL" id="DS985257">
    <property type="protein sequence ID" value="EDV20837.1"/>
    <property type="molecule type" value="Genomic_DNA"/>
</dbReference>
<dbReference type="Proteomes" id="UP000009022">
    <property type="component" value="Unassembled WGS sequence"/>
</dbReference>
<keyword evidence="1" id="KW-0413">Isomerase</keyword>
<evidence type="ECO:0000256" key="1">
    <source>
        <dbReference type="ARBA" id="ARBA00023235"/>
    </source>
</evidence>
<dbReference type="PANTHER" id="PTHR31690">
    <property type="entry name" value="FUCOSE MUTAROTASE"/>
    <property type="match status" value="1"/>
</dbReference>
<dbReference type="InParanoid" id="B3S8V2"/>
<dbReference type="Gene3D" id="3.40.1650.10">
    <property type="entry name" value="RbsD-like domain"/>
    <property type="match status" value="1"/>
</dbReference>
<protein>
    <recommendedName>
        <fullName evidence="5">Fucose mutarotase</fullName>
        <ecNumber evidence="3">5.1.3.29</ecNumber>
    </recommendedName>
</protein>
<dbReference type="OrthoDB" id="10011710at2759"/>
<proteinExistence type="inferred from homology"/>
<reference evidence="6 7" key="1">
    <citation type="journal article" date="2008" name="Nature">
        <title>The Trichoplax genome and the nature of placozoans.</title>
        <authorList>
            <person name="Srivastava M."/>
            <person name="Begovic E."/>
            <person name="Chapman J."/>
            <person name="Putnam N.H."/>
            <person name="Hellsten U."/>
            <person name="Kawashima T."/>
            <person name="Kuo A."/>
            <person name="Mitros T."/>
            <person name="Salamov A."/>
            <person name="Carpenter M.L."/>
            <person name="Signorovitch A.Y."/>
            <person name="Moreno M.A."/>
            <person name="Kamm K."/>
            <person name="Grimwood J."/>
            <person name="Schmutz J."/>
            <person name="Shapiro H."/>
            <person name="Grigoriev I.V."/>
            <person name="Buss L.W."/>
            <person name="Schierwater B."/>
            <person name="Dellaporta S.L."/>
            <person name="Rokhsar D.S."/>
        </authorList>
    </citation>
    <scope>NUCLEOTIDE SEQUENCE [LARGE SCALE GENOMIC DNA]</scope>
    <source>
        <strain evidence="6 7">Grell-BS-1999</strain>
    </source>
</reference>
<dbReference type="FunFam" id="3.40.1650.10:FF:000005">
    <property type="entry name" value="Fucose mutarotase"/>
    <property type="match status" value="1"/>
</dbReference>
<dbReference type="eggNOG" id="ENOG502RZR7">
    <property type="taxonomic scope" value="Eukaryota"/>
</dbReference>
<dbReference type="SUPFAM" id="SSF102546">
    <property type="entry name" value="RbsD-like"/>
    <property type="match status" value="1"/>
</dbReference>
<sequence>MVMLKNIPSILSPEMLYALGRMGHGDELVLADANFPSASVAKAGPEIIRADGVTIPQLLDAILQLMPLDTYSAYMAAVMDLVDSDKQRGLKTPVWQVYSDIIEKHEGKKVPLHKIERFEFYDQAKKAFLVIATGSVEV</sequence>
<dbReference type="Pfam" id="PF05025">
    <property type="entry name" value="RbsD_FucU"/>
    <property type="match status" value="1"/>
</dbReference>
<name>B3S8V2_TRIAD</name>
<dbReference type="KEGG" id="tad:TRIADDRAFT_31261"/>
<keyword evidence="7" id="KW-1185">Reference proteome</keyword>
<dbReference type="GO" id="GO:0005829">
    <property type="term" value="C:cytosol"/>
    <property type="evidence" value="ECO:0007669"/>
    <property type="project" value="UniProtKB-ARBA"/>
</dbReference>
<dbReference type="PANTHER" id="PTHR31690:SF4">
    <property type="entry name" value="FUCOSE MUTAROTASE"/>
    <property type="match status" value="1"/>
</dbReference>
<dbReference type="EC" id="5.1.3.29" evidence="3"/>
<dbReference type="CTD" id="6757920"/>
<dbReference type="InterPro" id="IPR007721">
    <property type="entry name" value="RbsD_FucU"/>
</dbReference>
<dbReference type="HOGENOM" id="CLU_120075_1_0_1"/>
<dbReference type="RefSeq" id="XP_002116778.1">
    <property type="nucleotide sequence ID" value="XM_002116742.1"/>
</dbReference>
<gene>
    <name evidence="6" type="ORF">TRIADDRAFT_31261</name>
</gene>
<dbReference type="InterPro" id="IPR023750">
    <property type="entry name" value="RbsD-like_sf"/>
</dbReference>
<dbReference type="GO" id="GO:0036373">
    <property type="term" value="F:L-fucose mutarotase activity"/>
    <property type="evidence" value="ECO:0007669"/>
    <property type="project" value="UniProtKB-EC"/>
</dbReference>
<dbReference type="STRING" id="10228.B3S8V2"/>
<dbReference type="PhylomeDB" id="B3S8V2"/>
<organism evidence="6 7">
    <name type="scientific">Trichoplax adhaerens</name>
    <name type="common">Trichoplax reptans</name>
    <dbReference type="NCBI Taxonomy" id="10228"/>
    <lineage>
        <taxon>Eukaryota</taxon>
        <taxon>Metazoa</taxon>
        <taxon>Placozoa</taxon>
        <taxon>Uniplacotomia</taxon>
        <taxon>Trichoplacea</taxon>
        <taxon>Trichoplacidae</taxon>
        <taxon>Trichoplax</taxon>
    </lineage>
</organism>
<evidence type="ECO:0000256" key="5">
    <source>
        <dbReference type="ARBA" id="ARBA00071027"/>
    </source>
</evidence>
<dbReference type="InterPro" id="IPR050443">
    <property type="entry name" value="RbsD/FucU_mutarotase"/>
</dbReference>
<comment type="similarity">
    <text evidence="4">Belongs to the RbsD / FucU family.</text>
</comment>
<dbReference type="FunCoup" id="B3S8V2">
    <property type="interactions" value="37"/>
</dbReference>
<dbReference type="OMA" id="PVWDTYT"/>
<dbReference type="GO" id="GO:0042806">
    <property type="term" value="F:fucose binding"/>
    <property type="evidence" value="ECO:0000318"/>
    <property type="project" value="GO_Central"/>
</dbReference>
<comment type="catalytic activity">
    <reaction evidence="2">
        <text>alpha-L-fucose = beta-L-fucose</text>
        <dbReference type="Rhea" id="RHEA:25580"/>
        <dbReference type="ChEBI" id="CHEBI:42548"/>
        <dbReference type="ChEBI" id="CHEBI:42589"/>
        <dbReference type="EC" id="5.1.3.29"/>
    </reaction>
</comment>
<evidence type="ECO:0000256" key="4">
    <source>
        <dbReference type="ARBA" id="ARBA00060728"/>
    </source>
</evidence>
<evidence type="ECO:0000256" key="3">
    <source>
        <dbReference type="ARBA" id="ARBA00038859"/>
    </source>
</evidence>
<accession>B3S8V2</accession>
<evidence type="ECO:0000256" key="2">
    <source>
        <dbReference type="ARBA" id="ARBA00036324"/>
    </source>
</evidence>
<dbReference type="GO" id="GO:0016857">
    <property type="term" value="F:racemase and epimerase activity, acting on carbohydrates and derivatives"/>
    <property type="evidence" value="ECO:0000318"/>
    <property type="project" value="GO_Central"/>
</dbReference>
<evidence type="ECO:0000313" key="7">
    <source>
        <dbReference type="Proteomes" id="UP000009022"/>
    </source>
</evidence>
<dbReference type="GO" id="GO:0006004">
    <property type="term" value="P:fucose metabolic process"/>
    <property type="evidence" value="ECO:0000318"/>
    <property type="project" value="GO_Central"/>
</dbReference>